<dbReference type="Proteomes" id="UP001555786">
    <property type="component" value="Unassembled WGS sequence"/>
</dbReference>
<keyword evidence="2" id="KW-1185">Reference proteome</keyword>
<sequence length="239" mass="26243">MLARDHDDSHDAVLDVDLSSPVGGDRVKAVMTCMVDAFETLRRIPGAVGPKQPGSGWPAIVREMGEEDSFRSGDREFQRALSKAQISRMEEVLAWPSRFLADEPLAADALNLWAMCKAWGRSIDGVLQGRAKQAADIARVVEREINERRGAQRKAAAGEAATWTNKRRFLSDGSAEARERIVANALIRLERDLASKGLVHAAVIVKPAECSPDKVISRTSLDRWRFVGARVIAEGVTRS</sequence>
<gene>
    <name evidence="1" type="ORF">ABXS05_03210</name>
</gene>
<comment type="caution">
    <text evidence="1">The sequence shown here is derived from an EMBL/GenBank/DDBJ whole genome shotgun (WGS) entry which is preliminary data.</text>
</comment>
<name>A0ABV3PFY6_9HYPH</name>
<reference evidence="1 2" key="1">
    <citation type="submission" date="2024-07" db="EMBL/GenBank/DDBJ databases">
        <title>Description of Labrys sedimenti sp. nov., isolated from a diclofenac-degrading enrichment culture.</title>
        <authorList>
            <person name="Tancsics A."/>
            <person name="Csepanyi A."/>
        </authorList>
    </citation>
    <scope>NUCLEOTIDE SEQUENCE [LARGE SCALE GENOMIC DNA]</scope>
    <source>
        <strain evidence="1 2">LMG 23578</strain>
    </source>
</reference>
<protein>
    <submittedName>
        <fullName evidence="1">Uncharacterized protein</fullName>
    </submittedName>
</protein>
<proteinExistence type="predicted"/>
<evidence type="ECO:0000313" key="2">
    <source>
        <dbReference type="Proteomes" id="UP001555786"/>
    </source>
</evidence>
<organism evidence="1 2">
    <name type="scientific">Labrys neptuniae</name>
    <dbReference type="NCBI Taxonomy" id="376174"/>
    <lineage>
        <taxon>Bacteria</taxon>
        <taxon>Pseudomonadati</taxon>
        <taxon>Pseudomonadota</taxon>
        <taxon>Alphaproteobacteria</taxon>
        <taxon>Hyphomicrobiales</taxon>
        <taxon>Xanthobacteraceae</taxon>
        <taxon>Labrys</taxon>
    </lineage>
</organism>
<accession>A0ABV3PFY6</accession>
<dbReference type="EMBL" id="JBFNQD010000001">
    <property type="protein sequence ID" value="MEW9304531.1"/>
    <property type="molecule type" value="Genomic_DNA"/>
</dbReference>
<dbReference type="RefSeq" id="WP_367622889.1">
    <property type="nucleotide sequence ID" value="NZ_JBFNQD010000001.1"/>
</dbReference>
<evidence type="ECO:0000313" key="1">
    <source>
        <dbReference type="EMBL" id="MEW9304531.1"/>
    </source>
</evidence>